<evidence type="ECO:0000259" key="5">
    <source>
        <dbReference type="PROSITE" id="PS50865"/>
    </source>
</evidence>
<evidence type="ECO:0000256" key="1">
    <source>
        <dbReference type="ARBA" id="ARBA00022723"/>
    </source>
</evidence>
<evidence type="ECO:0000256" key="3">
    <source>
        <dbReference type="ARBA" id="ARBA00022833"/>
    </source>
</evidence>
<dbReference type="Pfam" id="PF01753">
    <property type="entry name" value="zf-MYND"/>
    <property type="match status" value="1"/>
</dbReference>
<dbReference type="AlphaFoldDB" id="A0AAD3D1C5"/>
<dbReference type="Gene3D" id="6.10.140.2220">
    <property type="match status" value="1"/>
</dbReference>
<dbReference type="SUPFAM" id="SSF81901">
    <property type="entry name" value="HCP-like"/>
    <property type="match status" value="1"/>
</dbReference>
<keyword evidence="7" id="KW-1185">Reference proteome</keyword>
<evidence type="ECO:0000256" key="4">
    <source>
        <dbReference type="PROSITE-ProRule" id="PRU00134"/>
    </source>
</evidence>
<accession>A0AAD3D1C5</accession>
<dbReference type="InterPro" id="IPR002893">
    <property type="entry name" value="Znf_MYND"/>
</dbReference>
<keyword evidence="3" id="KW-0862">Zinc</keyword>
<dbReference type="GO" id="GO:0008270">
    <property type="term" value="F:zinc ion binding"/>
    <property type="evidence" value="ECO:0007669"/>
    <property type="project" value="UniProtKB-KW"/>
</dbReference>
<dbReference type="Gene3D" id="1.25.40.10">
    <property type="entry name" value="Tetratricopeptide repeat domain"/>
    <property type="match status" value="1"/>
</dbReference>
<dbReference type="InterPro" id="IPR011990">
    <property type="entry name" value="TPR-like_helical_dom_sf"/>
</dbReference>
<protein>
    <recommendedName>
        <fullName evidence="5">MYND-type domain-containing protein</fullName>
    </recommendedName>
</protein>
<proteinExistence type="predicted"/>
<feature type="domain" description="MYND-type" evidence="5">
    <location>
        <begin position="15"/>
        <end position="56"/>
    </location>
</feature>
<dbReference type="SUPFAM" id="SSF144232">
    <property type="entry name" value="HIT/MYND zinc finger-like"/>
    <property type="match status" value="1"/>
</dbReference>
<keyword evidence="2 4" id="KW-0863">Zinc-finger</keyword>
<dbReference type="PROSITE" id="PS50865">
    <property type="entry name" value="ZF_MYND_2"/>
    <property type="match status" value="1"/>
</dbReference>
<organism evidence="6 7">
    <name type="scientific">Chaetoceros tenuissimus</name>
    <dbReference type="NCBI Taxonomy" id="426638"/>
    <lineage>
        <taxon>Eukaryota</taxon>
        <taxon>Sar</taxon>
        <taxon>Stramenopiles</taxon>
        <taxon>Ochrophyta</taxon>
        <taxon>Bacillariophyta</taxon>
        <taxon>Coscinodiscophyceae</taxon>
        <taxon>Chaetocerotophycidae</taxon>
        <taxon>Chaetocerotales</taxon>
        <taxon>Chaetocerotaceae</taxon>
        <taxon>Chaetoceros</taxon>
    </lineage>
</organism>
<dbReference type="Proteomes" id="UP001054902">
    <property type="component" value="Unassembled WGS sequence"/>
</dbReference>
<name>A0AAD3D1C5_9STRA</name>
<comment type="caution">
    <text evidence="6">The sequence shown here is derived from an EMBL/GenBank/DDBJ whole genome shotgun (WGS) entry which is preliminary data.</text>
</comment>
<gene>
    <name evidence="6" type="ORF">CTEN210_12528</name>
</gene>
<keyword evidence="1" id="KW-0479">Metal-binding</keyword>
<reference evidence="6 7" key="1">
    <citation type="journal article" date="2021" name="Sci. Rep.">
        <title>The genome of the diatom Chaetoceros tenuissimus carries an ancient integrated fragment of an extant virus.</title>
        <authorList>
            <person name="Hongo Y."/>
            <person name="Kimura K."/>
            <person name="Takaki Y."/>
            <person name="Yoshida Y."/>
            <person name="Baba S."/>
            <person name="Kobayashi G."/>
            <person name="Nagasaki K."/>
            <person name="Hano T."/>
            <person name="Tomaru Y."/>
        </authorList>
    </citation>
    <scope>NUCLEOTIDE SEQUENCE [LARGE SCALE GENOMIC DNA]</scope>
    <source>
        <strain evidence="6 7">NIES-3715</strain>
    </source>
</reference>
<evidence type="ECO:0000313" key="6">
    <source>
        <dbReference type="EMBL" id="GFH56052.1"/>
    </source>
</evidence>
<sequence length="390" mass="45414">METKPISGLYDLSHCGHCTKFLPEEKRKLCAKCKLVAYCSKDCQKKDWKMHKKNSCVRKPDNSSLKIAHEKQTNDPRVFRPQAVKLGIKTNTIFNPIGLSIPFLPGWPLKEHWPVSQDALLGSSRFFYRYPGFEYEEKPQALANWSKIESWNKYASHLDEEDMMRNPTKYIEEIMPFVEEDFPVPMALDAMQDLYSNAAMGWCGKYPCPREEHHHYFSKSIEYMNKFSQTGEIECEYMLGLLLLRGNEYFSYAPNVEKGLELLEKCAQRGGDGGRAAWCIAIYYSKKSAKTGSVSSDDYLNRLKYYRLSAEQGHTHACERLIGEGMMLVQQGIVEPNWIEQWTYFQVPQIEKSLSEMNKNELFKYKERIARGKEQVEWDLHGFDEPLQYC</sequence>
<evidence type="ECO:0000256" key="2">
    <source>
        <dbReference type="ARBA" id="ARBA00022771"/>
    </source>
</evidence>
<dbReference type="EMBL" id="BLLK01000051">
    <property type="protein sequence ID" value="GFH56052.1"/>
    <property type="molecule type" value="Genomic_DNA"/>
</dbReference>
<evidence type="ECO:0000313" key="7">
    <source>
        <dbReference type="Proteomes" id="UP001054902"/>
    </source>
</evidence>